<sequence length="642" mass="71870">MPRGSGGHRTSVRVVVIGDRGTGKSSLISAAASESFPENVPSVLPPTRLPADYYPDGVPVVIVDTSSSIQYKSRVAEELQRADAVVITYACDQRETLTRLSTFWLLELRRLEVKVPVIIVGCKLDMRDEGYHISLEEVMAPIMQRFREIETCIECSAANLVQVPEVFYYAQRAVLHPTAPLFDQETQTLKPRCVRALKRIFILCDGDEDDALNDAELNEFQVKCFNAPLQPAEIVGVKKVVEEKVPEGVNDFGLTLTGFLFLHALFIEKGRLETIWTVLRKFGYNDEIKLREEYISIPIKRAPDQSMELTGEALEFLKGVFSMFDIDNDGALRYSELDDLFSTAPESPWEQAPYKDAVEKTALDHLSLSGFLSQWDFMTLMDPARSLANLIYLGYNSDPALALRLTRRRLLDRKKKQTERNVFKCLVFGPKKAGKTALLKSFIGRPYSEHYFPTSAGSYAVNRVDRLRGNKKTLILQEIPEDGVRKFLSSKESLAATDVAVFLYDSSDEYSMKRAAELLVLVARRGEESGFGVPCLFIAAKDDLDSYPMAIKDSEMICQDMGIHAPISVSVKDGDMNNLFYRIVNAAEQPHVGVPETEIGKYKKRNRQIVNNSLVFVSVSAAVTVVALAAYRAYATRKNASS</sequence>
<dbReference type="Gene3D" id="1.10.238.10">
    <property type="entry name" value="EF-hand"/>
    <property type="match status" value="2"/>
</dbReference>
<keyword evidence="10 15" id="KW-1133">Transmembrane helix</keyword>
<dbReference type="SMART" id="SM00173">
    <property type="entry name" value="RAS"/>
    <property type="match status" value="1"/>
</dbReference>
<dbReference type="PIRSF" id="PIRSF037488">
    <property type="entry name" value="Mt_Rho_GTPase"/>
    <property type="match status" value="1"/>
</dbReference>
<evidence type="ECO:0000259" key="16">
    <source>
        <dbReference type="PROSITE" id="PS50222"/>
    </source>
</evidence>
<evidence type="ECO:0000256" key="3">
    <source>
        <dbReference type="ARBA" id="ARBA00022692"/>
    </source>
</evidence>
<dbReference type="InterPro" id="IPR002048">
    <property type="entry name" value="EF_hand_dom"/>
</dbReference>
<evidence type="ECO:0000256" key="4">
    <source>
        <dbReference type="ARBA" id="ARBA00022723"/>
    </source>
</evidence>
<dbReference type="InterPro" id="IPR011992">
    <property type="entry name" value="EF-hand-dom_pair"/>
</dbReference>
<keyword evidence="5" id="KW-0677">Repeat</keyword>
<dbReference type="InterPro" id="IPR021181">
    <property type="entry name" value="Miro"/>
</dbReference>
<dbReference type="Proteomes" id="UP001237642">
    <property type="component" value="Unassembled WGS sequence"/>
</dbReference>
<feature type="domain" description="EF-hand" evidence="16">
    <location>
        <begin position="312"/>
        <end position="347"/>
    </location>
</feature>
<evidence type="ECO:0000256" key="8">
    <source>
        <dbReference type="ARBA" id="ARBA00022801"/>
    </source>
</evidence>
<evidence type="ECO:0000256" key="15">
    <source>
        <dbReference type="SAM" id="Phobius"/>
    </source>
</evidence>
<evidence type="ECO:0000256" key="7">
    <source>
        <dbReference type="ARBA" id="ARBA00022787"/>
    </source>
</evidence>
<dbReference type="Pfam" id="PF08356">
    <property type="entry name" value="EF_assoc_2"/>
    <property type="match status" value="1"/>
</dbReference>
<dbReference type="GO" id="GO:0005741">
    <property type="term" value="C:mitochondrial outer membrane"/>
    <property type="evidence" value="ECO:0007669"/>
    <property type="project" value="UniProtKB-SubCell"/>
</dbReference>
<accession>A0AAD8LW14</accession>
<dbReference type="PROSITE" id="PS51423">
    <property type="entry name" value="MIRO"/>
    <property type="match status" value="2"/>
</dbReference>
<keyword evidence="9 14" id="KW-0106">Calcium</keyword>
<proteinExistence type="inferred from homology"/>
<comment type="caution">
    <text evidence="18">The sequence shown here is derived from an EMBL/GenBank/DDBJ whole genome shotgun (WGS) entry which is preliminary data.</text>
</comment>
<evidence type="ECO:0000256" key="2">
    <source>
        <dbReference type="ARBA" id="ARBA00007981"/>
    </source>
</evidence>
<dbReference type="SUPFAM" id="SSF47473">
    <property type="entry name" value="EF-hand"/>
    <property type="match status" value="1"/>
</dbReference>
<dbReference type="PANTHER" id="PTHR46819:SF1">
    <property type="entry name" value="EF-HAND CALCIUM-BINDING DOMAIN-CONTAINING PROTEIN 7"/>
    <property type="match status" value="1"/>
</dbReference>
<organism evidence="18 19">
    <name type="scientific">Heracleum sosnowskyi</name>
    <dbReference type="NCBI Taxonomy" id="360622"/>
    <lineage>
        <taxon>Eukaryota</taxon>
        <taxon>Viridiplantae</taxon>
        <taxon>Streptophyta</taxon>
        <taxon>Embryophyta</taxon>
        <taxon>Tracheophyta</taxon>
        <taxon>Spermatophyta</taxon>
        <taxon>Magnoliopsida</taxon>
        <taxon>eudicotyledons</taxon>
        <taxon>Gunneridae</taxon>
        <taxon>Pentapetalae</taxon>
        <taxon>asterids</taxon>
        <taxon>campanulids</taxon>
        <taxon>Apiales</taxon>
        <taxon>Apiaceae</taxon>
        <taxon>Apioideae</taxon>
        <taxon>apioid superclade</taxon>
        <taxon>Tordylieae</taxon>
        <taxon>Tordyliinae</taxon>
        <taxon>Heracleum</taxon>
    </lineage>
</organism>
<evidence type="ECO:0000256" key="9">
    <source>
        <dbReference type="ARBA" id="ARBA00022837"/>
    </source>
</evidence>
<name>A0AAD8LW14_9APIA</name>
<evidence type="ECO:0000256" key="5">
    <source>
        <dbReference type="ARBA" id="ARBA00022737"/>
    </source>
</evidence>
<dbReference type="GO" id="GO:0007005">
    <property type="term" value="P:mitochondrion organization"/>
    <property type="evidence" value="ECO:0007669"/>
    <property type="project" value="InterPro"/>
</dbReference>
<dbReference type="FunFam" id="3.40.50.300:FF:000935">
    <property type="entry name" value="Mitochondrial Rho GTPase"/>
    <property type="match status" value="1"/>
</dbReference>
<dbReference type="EMBL" id="JAUIZM010000015">
    <property type="protein sequence ID" value="KAK1352635.1"/>
    <property type="molecule type" value="Genomic_DNA"/>
</dbReference>
<evidence type="ECO:0000313" key="19">
    <source>
        <dbReference type="Proteomes" id="UP001237642"/>
    </source>
</evidence>
<dbReference type="SUPFAM" id="SSF52540">
    <property type="entry name" value="P-loop containing nucleoside triphosphate hydrolases"/>
    <property type="match status" value="2"/>
</dbReference>
<evidence type="ECO:0000256" key="12">
    <source>
        <dbReference type="ARBA" id="ARBA00023134"/>
    </source>
</evidence>
<dbReference type="InterPro" id="IPR013567">
    <property type="entry name" value="EF_hand_assoc_2"/>
</dbReference>
<evidence type="ECO:0000256" key="6">
    <source>
        <dbReference type="ARBA" id="ARBA00022741"/>
    </source>
</evidence>
<dbReference type="EC" id="3.6.5.-" evidence="14"/>
<evidence type="ECO:0000256" key="1">
    <source>
        <dbReference type="ARBA" id="ARBA00004200"/>
    </source>
</evidence>
<dbReference type="CDD" id="cd01892">
    <property type="entry name" value="Miro2"/>
    <property type="match status" value="1"/>
</dbReference>
<dbReference type="FunFam" id="3.40.50.300:FF:000553">
    <property type="entry name" value="Mitochondrial Rho GTPase"/>
    <property type="match status" value="1"/>
</dbReference>
<dbReference type="Gene3D" id="3.40.50.300">
    <property type="entry name" value="P-loop containing nucleotide triphosphate hydrolases"/>
    <property type="match status" value="2"/>
</dbReference>
<keyword evidence="4" id="KW-0479">Metal-binding</keyword>
<dbReference type="InterPro" id="IPR001806">
    <property type="entry name" value="Small_GTPase"/>
</dbReference>
<dbReference type="InterPro" id="IPR027417">
    <property type="entry name" value="P-loop_NTPase"/>
</dbReference>
<keyword evidence="8 14" id="KW-0378">Hydrolase</keyword>
<dbReference type="SMART" id="SM00174">
    <property type="entry name" value="RHO"/>
    <property type="match status" value="1"/>
</dbReference>
<keyword evidence="12 14" id="KW-0342">GTP-binding</keyword>
<dbReference type="GO" id="GO:0005509">
    <property type="term" value="F:calcium ion binding"/>
    <property type="evidence" value="ECO:0007669"/>
    <property type="project" value="InterPro"/>
</dbReference>
<comment type="similarity">
    <text evidence="2 14">Belongs to the mitochondrial Rho GTPase family.</text>
</comment>
<dbReference type="AlphaFoldDB" id="A0AAD8LW14"/>
<feature type="domain" description="Miro" evidence="17">
    <location>
        <begin position="420"/>
        <end position="589"/>
    </location>
</feature>
<feature type="domain" description="Miro" evidence="17">
    <location>
        <begin position="9"/>
        <end position="176"/>
    </location>
</feature>
<evidence type="ECO:0000256" key="13">
    <source>
        <dbReference type="ARBA" id="ARBA00023136"/>
    </source>
</evidence>
<dbReference type="GO" id="GO:0003924">
    <property type="term" value="F:GTPase activity"/>
    <property type="evidence" value="ECO:0007669"/>
    <property type="project" value="InterPro"/>
</dbReference>
<dbReference type="InterPro" id="IPR052266">
    <property type="entry name" value="Miro-EF-hand_domain"/>
</dbReference>
<keyword evidence="6 14" id="KW-0547">Nucleotide-binding</keyword>
<dbReference type="PRINTS" id="PR00449">
    <property type="entry name" value="RASTRNSFRMNG"/>
</dbReference>
<dbReference type="FunFam" id="1.10.238.10:FF:000011">
    <property type="entry name" value="Mitochondrial Rho GTPase"/>
    <property type="match status" value="1"/>
</dbReference>
<keyword evidence="11 14" id="KW-0496">Mitochondrion</keyword>
<dbReference type="Pfam" id="PF08355">
    <property type="entry name" value="EF_assoc_1"/>
    <property type="match status" value="1"/>
</dbReference>
<evidence type="ECO:0000256" key="11">
    <source>
        <dbReference type="ARBA" id="ARBA00023128"/>
    </source>
</evidence>
<dbReference type="Pfam" id="PF00071">
    <property type="entry name" value="Ras"/>
    <property type="match status" value="2"/>
</dbReference>
<keyword evidence="3 15" id="KW-0812">Transmembrane</keyword>
<dbReference type="InterPro" id="IPR013566">
    <property type="entry name" value="EF_hand_assoc_1"/>
</dbReference>
<gene>
    <name evidence="18" type="ORF">POM88_053066</name>
</gene>
<dbReference type="InterPro" id="IPR020860">
    <property type="entry name" value="MIRO_dom"/>
</dbReference>
<evidence type="ECO:0000259" key="17">
    <source>
        <dbReference type="PROSITE" id="PS51423"/>
    </source>
</evidence>
<evidence type="ECO:0000313" key="18">
    <source>
        <dbReference type="EMBL" id="KAK1352635.1"/>
    </source>
</evidence>
<dbReference type="CDD" id="cd01893">
    <property type="entry name" value="Miro1"/>
    <property type="match status" value="1"/>
</dbReference>
<keyword evidence="19" id="KW-1185">Reference proteome</keyword>
<dbReference type="GO" id="GO:0005525">
    <property type="term" value="F:GTP binding"/>
    <property type="evidence" value="ECO:0007669"/>
    <property type="project" value="UniProtKB-KW"/>
</dbReference>
<keyword evidence="13 14" id="KW-0472">Membrane</keyword>
<comment type="subcellular location">
    <subcellularLocation>
        <location evidence="1 14">Mitochondrion outer membrane</location>
        <topology evidence="1 14">Single-pass type IV membrane protein</topology>
    </subcellularLocation>
</comment>
<reference evidence="18" key="2">
    <citation type="submission" date="2023-05" db="EMBL/GenBank/DDBJ databases">
        <authorList>
            <person name="Schelkunov M.I."/>
        </authorList>
    </citation>
    <scope>NUCLEOTIDE SEQUENCE</scope>
    <source>
        <strain evidence="18">Hsosn_3</strain>
        <tissue evidence="18">Leaf</tissue>
    </source>
</reference>
<dbReference type="PANTHER" id="PTHR46819">
    <property type="entry name" value="EF-HAND CALCIUM-BINDING DOMAIN-CONTAINING PROTEIN 7"/>
    <property type="match status" value="1"/>
</dbReference>
<dbReference type="PROSITE" id="PS50222">
    <property type="entry name" value="EF_HAND_2"/>
    <property type="match status" value="1"/>
</dbReference>
<protein>
    <recommendedName>
        <fullName evidence="14">Mitochondrial Rho GTPase</fullName>
        <ecNumber evidence="14">3.6.5.-</ecNumber>
    </recommendedName>
</protein>
<keyword evidence="7 14" id="KW-1000">Mitochondrion outer membrane</keyword>
<evidence type="ECO:0000256" key="14">
    <source>
        <dbReference type="PIRNR" id="PIRNR037488"/>
    </source>
</evidence>
<dbReference type="SMART" id="SM00175">
    <property type="entry name" value="RAB"/>
    <property type="match status" value="1"/>
</dbReference>
<reference evidence="18" key="1">
    <citation type="submission" date="2023-02" db="EMBL/GenBank/DDBJ databases">
        <title>Genome of toxic invasive species Heracleum sosnowskyi carries increased number of genes despite the absence of recent whole-genome duplications.</title>
        <authorList>
            <person name="Schelkunov M."/>
            <person name="Shtratnikova V."/>
            <person name="Makarenko M."/>
            <person name="Klepikova A."/>
            <person name="Omelchenko D."/>
            <person name="Novikova G."/>
            <person name="Obukhova E."/>
            <person name="Bogdanov V."/>
            <person name="Penin A."/>
            <person name="Logacheva M."/>
        </authorList>
    </citation>
    <scope>NUCLEOTIDE SEQUENCE</scope>
    <source>
        <strain evidence="18">Hsosn_3</strain>
        <tissue evidence="18">Leaf</tissue>
    </source>
</reference>
<feature type="transmembrane region" description="Helical" evidence="15">
    <location>
        <begin position="614"/>
        <end position="634"/>
    </location>
</feature>
<evidence type="ECO:0000256" key="10">
    <source>
        <dbReference type="ARBA" id="ARBA00022989"/>
    </source>
</evidence>